<evidence type="ECO:0000313" key="1">
    <source>
        <dbReference type="EMBL" id="KMJ46094.1"/>
    </source>
</evidence>
<dbReference type="EMBL" id="LFCV01000030">
    <property type="protein sequence ID" value="KMJ46094.1"/>
    <property type="molecule type" value="Genomic_DNA"/>
</dbReference>
<dbReference type="Proteomes" id="UP000036277">
    <property type="component" value="Unassembled WGS sequence"/>
</dbReference>
<reference evidence="1 2" key="1">
    <citation type="submission" date="2015-06" db="EMBL/GenBank/DDBJ databases">
        <title>Draft Whole-Genome Sequence of the Entomopathogenic Bacterium Xenorhabdus khoisanae.</title>
        <authorList>
            <person name="Naidoo S."/>
            <person name="Featherston J."/>
            <person name="Gray V.M."/>
        </authorList>
    </citation>
    <scope>NUCLEOTIDE SEQUENCE [LARGE SCALE GENOMIC DNA]</scope>
    <source>
        <strain evidence="1 2">MCB</strain>
    </source>
</reference>
<dbReference type="PATRIC" id="fig|880157.4.peg.1228"/>
<accession>A0A0J5FVA7</accession>
<gene>
    <name evidence="1" type="ORF">AB204_05875</name>
</gene>
<dbReference type="AlphaFoldDB" id="A0A0J5FVA7"/>
<organism evidence="1 2">
    <name type="scientific">Xenorhabdus khoisanae</name>
    <dbReference type="NCBI Taxonomy" id="880157"/>
    <lineage>
        <taxon>Bacteria</taxon>
        <taxon>Pseudomonadati</taxon>
        <taxon>Pseudomonadota</taxon>
        <taxon>Gammaproteobacteria</taxon>
        <taxon>Enterobacterales</taxon>
        <taxon>Morganellaceae</taxon>
        <taxon>Xenorhabdus</taxon>
    </lineage>
</organism>
<proteinExistence type="predicted"/>
<protein>
    <submittedName>
        <fullName evidence="1">Uncharacterized protein</fullName>
    </submittedName>
</protein>
<evidence type="ECO:0000313" key="2">
    <source>
        <dbReference type="Proteomes" id="UP000036277"/>
    </source>
</evidence>
<name>A0A0J5FVA7_9GAMM</name>
<sequence>MINFTLTYLLKSIFHYSQSNTVLFASLLDNELKNSSKCQIPNKSNINISGTYQSYTQNYQKNKDNKFIINTR</sequence>
<keyword evidence="2" id="KW-1185">Reference proteome</keyword>
<comment type="caution">
    <text evidence="1">The sequence shown here is derived from an EMBL/GenBank/DDBJ whole genome shotgun (WGS) entry which is preliminary data.</text>
</comment>